<name>R9GTW1_9SPHI</name>
<evidence type="ECO:0000256" key="10">
    <source>
        <dbReference type="RuleBase" id="RU365087"/>
    </source>
</evidence>
<dbReference type="PANTHER" id="PTHR34182">
    <property type="entry name" value="PROTEIN-EXPORT MEMBRANE PROTEIN SECG"/>
    <property type="match status" value="1"/>
</dbReference>
<keyword evidence="7 10" id="KW-1133">Transmembrane helix</keyword>
<dbReference type="GO" id="GO:0043952">
    <property type="term" value="P:protein transport by the Sec complex"/>
    <property type="evidence" value="ECO:0007669"/>
    <property type="project" value="TreeGrafter"/>
</dbReference>
<dbReference type="GO" id="GO:0065002">
    <property type="term" value="P:intracellular protein transmembrane transport"/>
    <property type="evidence" value="ECO:0007669"/>
    <property type="project" value="TreeGrafter"/>
</dbReference>
<evidence type="ECO:0000256" key="4">
    <source>
        <dbReference type="ARBA" id="ARBA00022475"/>
    </source>
</evidence>
<dbReference type="GO" id="GO:0015450">
    <property type="term" value="F:protein-transporting ATPase activity"/>
    <property type="evidence" value="ECO:0007669"/>
    <property type="project" value="UniProtKB-UniRule"/>
</dbReference>
<keyword evidence="6 10" id="KW-0653">Protein transport</keyword>
<feature type="transmembrane region" description="Helical" evidence="10">
    <location>
        <begin position="53"/>
        <end position="72"/>
    </location>
</feature>
<proteinExistence type="inferred from homology"/>
<feature type="region of interest" description="Disordered" evidence="11">
    <location>
        <begin position="93"/>
        <end position="115"/>
    </location>
</feature>
<dbReference type="GO" id="GO:0005886">
    <property type="term" value="C:plasma membrane"/>
    <property type="evidence" value="ECO:0007669"/>
    <property type="project" value="UniProtKB-SubCell"/>
</dbReference>
<dbReference type="AlphaFoldDB" id="R9GTW1"/>
<dbReference type="Pfam" id="PF03840">
    <property type="entry name" value="SecG"/>
    <property type="match status" value="1"/>
</dbReference>
<comment type="function">
    <text evidence="10">Involved in protein export. Participates in an early event of protein translocation.</text>
</comment>
<evidence type="ECO:0000256" key="9">
    <source>
        <dbReference type="ARBA" id="ARBA00023136"/>
    </source>
</evidence>
<dbReference type="eggNOG" id="COG1314">
    <property type="taxonomic scope" value="Bacteria"/>
</dbReference>
<evidence type="ECO:0000313" key="13">
    <source>
        <dbReference type="Proteomes" id="UP000014174"/>
    </source>
</evidence>
<organism evidence="12 13">
    <name type="scientific">Arcticibacter svalbardensis MN12-7</name>
    <dbReference type="NCBI Taxonomy" id="1150600"/>
    <lineage>
        <taxon>Bacteria</taxon>
        <taxon>Pseudomonadati</taxon>
        <taxon>Bacteroidota</taxon>
        <taxon>Sphingobacteriia</taxon>
        <taxon>Sphingobacteriales</taxon>
        <taxon>Sphingobacteriaceae</taxon>
        <taxon>Arcticibacter</taxon>
    </lineage>
</organism>
<evidence type="ECO:0000256" key="7">
    <source>
        <dbReference type="ARBA" id="ARBA00022989"/>
    </source>
</evidence>
<keyword evidence="13" id="KW-1185">Reference proteome</keyword>
<evidence type="ECO:0000256" key="5">
    <source>
        <dbReference type="ARBA" id="ARBA00022692"/>
    </source>
</evidence>
<keyword evidence="5 10" id="KW-0812">Transmembrane</keyword>
<keyword evidence="8 10" id="KW-0811">Translocation</keyword>
<comment type="similarity">
    <text evidence="2 10">Belongs to the SecG family.</text>
</comment>
<dbReference type="PANTHER" id="PTHR34182:SF1">
    <property type="entry name" value="PROTEIN-EXPORT MEMBRANE PROTEIN SECG"/>
    <property type="match status" value="1"/>
</dbReference>
<keyword evidence="3 10" id="KW-0813">Transport</keyword>
<protein>
    <recommendedName>
        <fullName evidence="10">Protein-export membrane protein SecG</fullName>
    </recommendedName>
</protein>
<dbReference type="GO" id="GO:0009306">
    <property type="term" value="P:protein secretion"/>
    <property type="evidence" value="ECO:0007669"/>
    <property type="project" value="UniProtKB-UniRule"/>
</dbReference>
<dbReference type="EMBL" id="AQPN01000058">
    <property type="protein sequence ID" value="EOR95287.1"/>
    <property type="molecule type" value="Genomic_DNA"/>
</dbReference>
<dbReference type="Proteomes" id="UP000014174">
    <property type="component" value="Unassembled WGS sequence"/>
</dbReference>
<feature type="compositionally biased region" description="Low complexity" evidence="11">
    <location>
        <begin position="95"/>
        <end position="107"/>
    </location>
</feature>
<comment type="subcellular location">
    <subcellularLocation>
        <location evidence="1 10">Cell membrane</location>
        <topology evidence="1 10">Multi-pass membrane protein</topology>
    </subcellularLocation>
</comment>
<evidence type="ECO:0000256" key="8">
    <source>
        <dbReference type="ARBA" id="ARBA00023010"/>
    </source>
</evidence>
<dbReference type="InterPro" id="IPR004692">
    <property type="entry name" value="SecG"/>
</dbReference>
<dbReference type="RefSeq" id="WP_016194754.1">
    <property type="nucleotide sequence ID" value="NZ_AQPN01000058.1"/>
</dbReference>
<evidence type="ECO:0000256" key="11">
    <source>
        <dbReference type="SAM" id="MobiDB-lite"/>
    </source>
</evidence>
<accession>R9GTW1</accession>
<evidence type="ECO:0000256" key="1">
    <source>
        <dbReference type="ARBA" id="ARBA00004651"/>
    </source>
</evidence>
<feature type="transmembrane region" description="Helical" evidence="10">
    <location>
        <begin position="5"/>
        <end position="22"/>
    </location>
</feature>
<comment type="caution">
    <text evidence="12">The sequence shown here is derived from an EMBL/GenBank/DDBJ whole genome shotgun (WGS) entry which is preliminary data.</text>
</comment>
<keyword evidence="9 10" id="KW-0472">Membrane</keyword>
<dbReference type="OrthoDB" id="1122493at2"/>
<dbReference type="NCBIfam" id="TIGR00810">
    <property type="entry name" value="secG"/>
    <property type="match status" value="1"/>
</dbReference>
<keyword evidence="4 10" id="KW-1003">Cell membrane</keyword>
<evidence type="ECO:0000256" key="3">
    <source>
        <dbReference type="ARBA" id="ARBA00022448"/>
    </source>
</evidence>
<reference evidence="12 13" key="1">
    <citation type="journal article" date="2013" name="Genome Announc.">
        <title>Draft Genome Sequence of Arcticibacter svalbardensis Strain MN12-7T, a Member of the Family Sphingobacteriaceae Isolated from an Arctic Soil Sample.</title>
        <authorList>
            <person name="Shivaji S."/>
            <person name="Ara S."/>
            <person name="Prasad S."/>
            <person name="Manasa B.P."/>
            <person name="Begum Z."/>
            <person name="Singh A."/>
            <person name="Kumar Pinnaka A."/>
        </authorList>
    </citation>
    <scope>NUCLEOTIDE SEQUENCE [LARGE SCALE GENOMIC DNA]</scope>
    <source>
        <strain evidence="12 13">MN12-7</strain>
    </source>
</reference>
<gene>
    <name evidence="12" type="ORF">ADIARSV_1518</name>
</gene>
<sequence length="115" mass="12143">MFYVIIIISIIICFLLGLIILIQEPKGGGLTSGFSGSNNIMGVQKTGDFLEKGTWILTITLMVLVLFTNVIIPKGANQSKAAQEIQNQINKGTNAPVSAPLAPAALPGTKTDTSK</sequence>
<evidence type="ECO:0000256" key="6">
    <source>
        <dbReference type="ARBA" id="ARBA00022927"/>
    </source>
</evidence>
<evidence type="ECO:0000256" key="2">
    <source>
        <dbReference type="ARBA" id="ARBA00008445"/>
    </source>
</evidence>
<evidence type="ECO:0000313" key="12">
    <source>
        <dbReference type="EMBL" id="EOR95287.1"/>
    </source>
</evidence>
<dbReference type="STRING" id="1150600.ADIARSV_1518"/>